<dbReference type="EMBL" id="JAOBTT010000002">
    <property type="protein sequence ID" value="MDZ7279928.1"/>
    <property type="molecule type" value="Genomic_DNA"/>
</dbReference>
<proteinExistence type="predicted"/>
<dbReference type="SMART" id="SM00530">
    <property type="entry name" value="HTH_XRE"/>
    <property type="match status" value="1"/>
</dbReference>
<dbReference type="InterPro" id="IPR001387">
    <property type="entry name" value="Cro/C1-type_HTH"/>
</dbReference>
<feature type="compositionally biased region" description="Basic residues" evidence="1">
    <location>
        <begin position="92"/>
        <end position="105"/>
    </location>
</feature>
<evidence type="ECO:0000256" key="1">
    <source>
        <dbReference type="SAM" id="MobiDB-lite"/>
    </source>
</evidence>
<organism evidence="3 4">
    <name type="scientific">Pantoea eucrina</name>
    <dbReference type="NCBI Taxonomy" id="472693"/>
    <lineage>
        <taxon>Bacteria</taxon>
        <taxon>Pseudomonadati</taxon>
        <taxon>Pseudomonadota</taxon>
        <taxon>Gammaproteobacteria</taxon>
        <taxon>Enterobacterales</taxon>
        <taxon>Erwiniaceae</taxon>
        <taxon>Pantoea</taxon>
    </lineage>
</organism>
<dbReference type="Proteomes" id="UP001288620">
    <property type="component" value="Unassembled WGS sequence"/>
</dbReference>
<name>A0ABU5LJ16_9GAMM</name>
<keyword evidence="4" id="KW-1185">Reference proteome</keyword>
<sequence>MTLNLYSASSLLAELGQRLRAQRLRRNLLQKELAEQAGISVSALKKLEHDGQVTLESFMKVVFALRLEHEMRELFLLPAMTIAQVEALQRPQRQRAAKRRPHVKKAGYDEN</sequence>
<dbReference type="SUPFAM" id="SSF47413">
    <property type="entry name" value="lambda repressor-like DNA-binding domains"/>
    <property type="match status" value="1"/>
</dbReference>
<accession>A0ABU5LJ16</accession>
<protein>
    <submittedName>
        <fullName evidence="3">Helix-turn-helix domain-containing protein</fullName>
    </submittedName>
</protein>
<evidence type="ECO:0000259" key="2">
    <source>
        <dbReference type="PROSITE" id="PS50943"/>
    </source>
</evidence>
<evidence type="ECO:0000313" key="4">
    <source>
        <dbReference type="Proteomes" id="UP001288620"/>
    </source>
</evidence>
<comment type="caution">
    <text evidence="3">The sequence shown here is derived from an EMBL/GenBank/DDBJ whole genome shotgun (WGS) entry which is preliminary data.</text>
</comment>
<dbReference type="Pfam" id="PF01381">
    <property type="entry name" value="HTH_3"/>
    <property type="match status" value="1"/>
</dbReference>
<dbReference type="InterPro" id="IPR010982">
    <property type="entry name" value="Lambda_DNA-bd_dom_sf"/>
</dbReference>
<evidence type="ECO:0000313" key="3">
    <source>
        <dbReference type="EMBL" id="MDZ7279928.1"/>
    </source>
</evidence>
<feature type="region of interest" description="Disordered" evidence="1">
    <location>
        <begin position="88"/>
        <end position="111"/>
    </location>
</feature>
<feature type="domain" description="HTH cro/C1-type" evidence="2">
    <location>
        <begin position="19"/>
        <end position="74"/>
    </location>
</feature>
<dbReference type="PROSITE" id="PS50943">
    <property type="entry name" value="HTH_CROC1"/>
    <property type="match status" value="1"/>
</dbReference>
<gene>
    <name evidence="3" type="ORF">N4G40_16885</name>
</gene>
<dbReference type="Gene3D" id="1.10.260.40">
    <property type="entry name" value="lambda repressor-like DNA-binding domains"/>
    <property type="match status" value="1"/>
</dbReference>
<dbReference type="RefSeq" id="WP_322543828.1">
    <property type="nucleotide sequence ID" value="NZ_JAOBTT010000002.1"/>
</dbReference>
<reference evidence="4" key="1">
    <citation type="submission" date="2023-07" db="EMBL/GenBank/DDBJ databases">
        <title>Structural and functional analysis of rice phyllospheric bacteria for their antimicrobial properties and defense elicitation against blast disease.</title>
        <authorList>
            <person name="Sahu K.P."/>
            <person name="Asharani P."/>
            <person name="Kumar M."/>
            <person name="Reddy B."/>
            <person name="Kumar A."/>
        </authorList>
    </citation>
    <scope>NUCLEOTIDE SEQUENCE [LARGE SCALE GENOMIC DNA]</scope>
    <source>
        <strain evidence="4">OsEp_Plm_30P10</strain>
    </source>
</reference>